<reference evidence="2" key="1">
    <citation type="journal article" date="2019" name="Int. J. Syst. Evol. Microbiol.">
        <title>The Global Catalogue of Microorganisms (GCM) 10K type strain sequencing project: providing services to taxonomists for standard genome sequencing and annotation.</title>
        <authorList>
            <consortium name="The Broad Institute Genomics Platform"/>
            <consortium name="The Broad Institute Genome Sequencing Center for Infectious Disease"/>
            <person name="Wu L."/>
            <person name="Ma J."/>
        </authorList>
    </citation>
    <scope>NUCLEOTIDE SEQUENCE [LARGE SCALE GENOMIC DNA]</scope>
    <source>
        <strain evidence="2">CGMCC 1.16031</strain>
    </source>
</reference>
<evidence type="ECO:0000313" key="2">
    <source>
        <dbReference type="Proteomes" id="UP001596364"/>
    </source>
</evidence>
<dbReference type="EMBL" id="JBHSUS010000001">
    <property type="protein sequence ID" value="MFC6439276.1"/>
    <property type="molecule type" value="Genomic_DNA"/>
</dbReference>
<name>A0ABW1XGE0_9ALTE</name>
<dbReference type="RefSeq" id="WP_131257446.1">
    <property type="nucleotide sequence ID" value="NZ_JBHSUS010000001.1"/>
</dbReference>
<comment type="caution">
    <text evidence="1">The sequence shown here is derived from an EMBL/GenBank/DDBJ whole genome shotgun (WGS) entry which is preliminary data.</text>
</comment>
<dbReference type="Proteomes" id="UP001596364">
    <property type="component" value="Unassembled WGS sequence"/>
</dbReference>
<organism evidence="1 2">
    <name type="scientific">Pseudobowmanella zhangzhouensis</name>
    <dbReference type="NCBI Taxonomy" id="1537679"/>
    <lineage>
        <taxon>Bacteria</taxon>
        <taxon>Pseudomonadati</taxon>
        <taxon>Pseudomonadota</taxon>
        <taxon>Gammaproteobacteria</taxon>
        <taxon>Alteromonadales</taxon>
        <taxon>Alteromonadaceae</taxon>
    </lineage>
</organism>
<gene>
    <name evidence="1" type="ORF">ACFP85_03830</name>
</gene>
<accession>A0ABW1XGE0</accession>
<evidence type="ECO:0000313" key="1">
    <source>
        <dbReference type="EMBL" id="MFC6439276.1"/>
    </source>
</evidence>
<keyword evidence="2" id="KW-1185">Reference proteome</keyword>
<protein>
    <submittedName>
        <fullName evidence="1">Uncharacterized protein</fullName>
    </submittedName>
</protein>
<sequence length="149" mass="17072">MYPRILTLCVLLTLILKMGMAGGQPQQNASDIAKTIRQQADHHQLILRGQLRFFATQQYPVWVYESTLCHTQIFLHVSERNSENQHLMASAHDLVPTRTGYVFNGKVTDTFPTLGFWWHRLTSAMSGHPEPQILQFQRFGRCALESGFV</sequence>
<proteinExistence type="predicted"/>